<dbReference type="GO" id="GO:0005615">
    <property type="term" value="C:extracellular space"/>
    <property type="evidence" value="ECO:0000318"/>
    <property type="project" value="GO_Central"/>
</dbReference>
<dbReference type="SMART" id="SM00645">
    <property type="entry name" value="Pept_C1"/>
    <property type="match status" value="1"/>
</dbReference>
<dbReference type="SUPFAM" id="SSF54001">
    <property type="entry name" value="Cysteine proteinases"/>
    <property type="match status" value="1"/>
</dbReference>
<comment type="similarity">
    <text evidence="1">Belongs to the peptidase C1 family.</text>
</comment>
<reference evidence="6" key="3">
    <citation type="submission" date="2020-06" db="EMBL/GenBank/DDBJ databases">
        <title>Helianthus annuus Genome sequencing and assembly Release 2.</title>
        <authorList>
            <person name="Gouzy J."/>
            <person name="Langlade N."/>
            <person name="Munos S."/>
        </authorList>
    </citation>
    <scope>NUCLEOTIDE SEQUENCE</scope>
    <source>
        <tissue evidence="6">Leaves</tissue>
    </source>
</reference>
<dbReference type="CDD" id="cd02248">
    <property type="entry name" value="Peptidase_C1A"/>
    <property type="match status" value="1"/>
</dbReference>
<evidence type="ECO:0000313" key="6">
    <source>
        <dbReference type="EMBL" id="KAF5808134.1"/>
    </source>
</evidence>
<dbReference type="EMBL" id="CM007893">
    <property type="protein sequence ID" value="OTG27536.1"/>
    <property type="molecule type" value="Genomic_DNA"/>
</dbReference>
<evidence type="ECO:0000313" key="13">
    <source>
        <dbReference type="Proteomes" id="UP000215914"/>
    </source>
</evidence>
<dbReference type="PRINTS" id="PR00705">
    <property type="entry name" value="PAPAIN"/>
</dbReference>
<evidence type="ECO:0000313" key="8">
    <source>
        <dbReference type="EMBL" id="KAF5808649.1"/>
    </source>
</evidence>
<evidence type="ECO:0000313" key="10">
    <source>
        <dbReference type="EMBL" id="OTG27158.1"/>
    </source>
</evidence>
<dbReference type="Gene3D" id="3.90.70.10">
    <property type="entry name" value="Cysteine proteinases"/>
    <property type="match status" value="1"/>
</dbReference>
<dbReference type="EC" id="3.4.22.14" evidence="6"/>
<dbReference type="Gramene" id="mRNA:HanXRQr2_Chr04g0147971">
    <property type="protein sequence ID" value="mRNA:HanXRQr2_Chr04g0147971"/>
    <property type="gene ID" value="HanXRQr2_Chr04g0147971"/>
</dbReference>
<dbReference type="EMBL" id="MNCJ02000319">
    <property type="protein sequence ID" value="KAF5808649.1"/>
    <property type="molecule type" value="Genomic_DNA"/>
</dbReference>
<dbReference type="Gramene" id="mRNA:HanXRQr2_Chr04g0142091">
    <property type="protein sequence ID" value="mRNA:HanXRQr2_Chr04g0142091"/>
    <property type="gene ID" value="HanXRQr2_Chr04g0142091"/>
</dbReference>
<dbReference type="GO" id="GO:0051603">
    <property type="term" value="P:proteolysis involved in protein catabolic process"/>
    <property type="evidence" value="ECO:0000318"/>
    <property type="project" value="GO_Central"/>
</dbReference>
<feature type="chain" id="PRO_5011807205" evidence="3">
    <location>
        <begin position="23"/>
        <end position="353"/>
    </location>
</feature>
<dbReference type="InterPro" id="IPR039417">
    <property type="entry name" value="Peptidase_C1A_papain-like"/>
</dbReference>
<dbReference type="Pfam" id="PF08246">
    <property type="entry name" value="Inhibitor_I29"/>
    <property type="match status" value="1"/>
</dbReference>
<proteinExistence type="inferred from homology"/>
<feature type="domain" description="Cathepsin propeptide inhibitor" evidence="5">
    <location>
        <begin position="40"/>
        <end position="92"/>
    </location>
</feature>
<dbReference type="Gramene" id="mRNA:HanXRQr2_Chr04g0141981">
    <property type="protein sequence ID" value="mRNA:HanXRQr2_Chr04g0141981"/>
    <property type="gene ID" value="HanXRQr2_Chr04g0141981"/>
</dbReference>
<evidence type="ECO:0000256" key="1">
    <source>
        <dbReference type="ARBA" id="ARBA00008455"/>
    </source>
</evidence>
<dbReference type="EMBL" id="CM007893">
    <property type="protein sequence ID" value="OTG27506.1"/>
    <property type="molecule type" value="Genomic_DNA"/>
</dbReference>
<dbReference type="FunFam" id="3.90.70.10:FF:000332">
    <property type="entry name" value="Cathepsin L1"/>
    <property type="match status" value="1"/>
</dbReference>
<evidence type="ECO:0000313" key="7">
    <source>
        <dbReference type="EMBL" id="KAF5808144.1"/>
    </source>
</evidence>
<dbReference type="InterPro" id="IPR025661">
    <property type="entry name" value="Pept_asp_AS"/>
</dbReference>
<evidence type="ECO:0000313" key="11">
    <source>
        <dbReference type="EMBL" id="OTG27506.1"/>
    </source>
</evidence>
<organism evidence="10 13">
    <name type="scientific">Helianthus annuus</name>
    <name type="common">Common sunflower</name>
    <dbReference type="NCBI Taxonomy" id="4232"/>
    <lineage>
        <taxon>Eukaryota</taxon>
        <taxon>Viridiplantae</taxon>
        <taxon>Streptophyta</taxon>
        <taxon>Embryophyta</taxon>
        <taxon>Tracheophyta</taxon>
        <taxon>Spermatophyta</taxon>
        <taxon>Magnoliopsida</taxon>
        <taxon>eudicotyledons</taxon>
        <taxon>Gunneridae</taxon>
        <taxon>Pentapetalae</taxon>
        <taxon>asterids</taxon>
        <taxon>campanulids</taxon>
        <taxon>Asterales</taxon>
        <taxon>Asteraceae</taxon>
        <taxon>Asteroideae</taxon>
        <taxon>Heliantheae alliance</taxon>
        <taxon>Heliantheae</taxon>
        <taxon>Helianthus</taxon>
    </lineage>
</organism>
<keyword evidence="13" id="KW-1185">Reference proteome</keyword>
<dbReference type="EMBL" id="MNCJ02000319">
    <property type="protein sequence ID" value="KAF5808144.1"/>
    <property type="molecule type" value="Genomic_DNA"/>
</dbReference>
<accession>A0A251UUZ4</accession>
<evidence type="ECO:0000313" key="9">
    <source>
        <dbReference type="EMBL" id="OTG27151.1"/>
    </source>
</evidence>
<dbReference type="InterPro" id="IPR013128">
    <property type="entry name" value="Peptidase_C1A"/>
</dbReference>
<sequence length="353" mass="40119">MKINNFIFFSLSLVLILGVVESFNYHEQELESEEGFQGLYDRWREHHKVTDRSPQRFNVFKHNVRNIHKKNKMNLGYKLQINEFATMTHHEFRKTHADSKGGHFIALHGIRKTNLSSSYNDIDINAIPPRMDWREHNAVTPMKNQGQCGSCFAFAAVGAIEGINAIRTGQLLSLSEQQLLDCDSSDRTFHCDGGQVCGVFTFVKEHGGIATDEFYPYVGKREICDTSKYGHHSVTVDGTEYLPEHDEEALLKAVAHQPVTFQMDPGGDGFMFYKEGIYSGPCGMELMHAMLIVGYDQDPDGTKYWIVKNSWGEGWGEKGYIRMLRGTEIQGVCNMYGHCNFPLKSPETKNVEL</sequence>
<dbReference type="PROSITE" id="PS00639">
    <property type="entry name" value="THIOL_PROTEASE_HIS"/>
    <property type="match status" value="1"/>
</dbReference>
<evidence type="ECO:0000313" key="12">
    <source>
        <dbReference type="EMBL" id="OTG27536.1"/>
    </source>
</evidence>
<dbReference type="STRING" id="4232.A0A251UUZ4"/>
<name>A0A251UUZ4_HELAN</name>
<keyword evidence="2" id="KW-1015">Disulfide bond</keyword>
<dbReference type="InterPro" id="IPR038765">
    <property type="entry name" value="Papain-like_cys_pep_sf"/>
</dbReference>
<evidence type="ECO:0000259" key="4">
    <source>
        <dbReference type="SMART" id="SM00645"/>
    </source>
</evidence>
<dbReference type="Proteomes" id="UP000215914">
    <property type="component" value="Chromosome 4"/>
</dbReference>
<reference evidence="6 13" key="1">
    <citation type="journal article" date="2017" name="Nature">
        <title>The sunflower genome provides insights into oil metabolism, flowering and Asterid evolution.</title>
        <authorList>
            <person name="Badouin H."/>
            <person name="Gouzy J."/>
            <person name="Grassa C.J."/>
            <person name="Murat F."/>
            <person name="Staton S.E."/>
            <person name="Cottret L."/>
            <person name="Lelandais-Briere C."/>
            <person name="Owens G.L."/>
            <person name="Carrere S."/>
            <person name="Mayjonade B."/>
            <person name="Legrand L."/>
            <person name="Gill N."/>
            <person name="Kane N.C."/>
            <person name="Bowers J.E."/>
            <person name="Hubner S."/>
            <person name="Bellec A."/>
            <person name="Berard A."/>
            <person name="Berges H."/>
            <person name="Blanchet N."/>
            <person name="Boniface M.C."/>
            <person name="Brunel D."/>
            <person name="Catrice O."/>
            <person name="Chaidir N."/>
            <person name="Claudel C."/>
            <person name="Donnadieu C."/>
            <person name="Faraut T."/>
            <person name="Fievet G."/>
            <person name="Helmstetter N."/>
            <person name="King M."/>
            <person name="Knapp S.J."/>
            <person name="Lai Z."/>
            <person name="Le Paslier M.C."/>
            <person name="Lippi Y."/>
            <person name="Lorenzon L."/>
            <person name="Mandel J.R."/>
            <person name="Marage G."/>
            <person name="Marchand G."/>
            <person name="Marquand E."/>
            <person name="Bret-Mestries E."/>
            <person name="Morien E."/>
            <person name="Nambeesan S."/>
            <person name="Nguyen T."/>
            <person name="Pegot-Espagnet P."/>
            <person name="Pouilly N."/>
            <person name="Raftis F."/>
            <person name="Sallet E."/>
            <person name="Schiex T."/>
            <person name="Thomas J."/>
            <person name="Vandecasteele C."/>
            <person name="Vares D."/>
            <person name="Vear F."/>
            <person name="Vautrin S."/>
            <person name="Crespi M."/>
            <person name="Mangin B."/>
            <person name="Burke J.M."/>
            <person name="Salse J."/>
            <person name="Munos S."/>
            <person name="Vincourt P."/>
            <person name="Rieseberg L.H."/>
            <person name="Langlade N.B."/>
        </authorList>
    </citation>
    <scope>NUCLEOTIDE SEQUENCE [LARGE SCALE GENOMIC DNA]</scope>
    <source>
        <strain evidence="13">cv. SF193</strain>
        <tissue evidence="6">Leaves</tissue>
    </source>
</reference>
<feature type="domain" description="Peptidase C1A papain C-terminal" evidence="4">
    <location>
        <begin position="127"/>
        <end position="343"/>
    </location>
</feature>
<dbReference type="PANTHER" id="PTHR12411">
    <property type="entry name" value="CYSTEINE PROTEASE FAMILY C1-RELATED"/>
    <property type="match status" value="1"/>
</dbReference>
<dbReference type="EMBL" id="MNCJ02000319">
    <property type="protein sequence ID" value="KAF5808134.1"/>
    <property type="molecule type" value="Genomic_DNA"/>
</dbReference>
<evidence type="ECO:0000256" key="2">
    <source>
        <dbReference type="ARBA" id="ARBA00023157"/>
    </source>
</evidence>
<reference evidence="10" key="2">
    <citation type="submission" date="2017-02" db="EMBL/GenBank/DDBJ databases">
        <title>Sunflower complete genome.</title>
        <authorList>
            <person name="Langlade N."/>
            <person name="Munos S."/>
        </authorList>
    </citation>
    <scope>NUCLEOTIDE SEQUENCE [LARGE SCALE GENOMIC DNA]</scope>
    <source>
        <tissue evidence="10">Leaves</tissue>
    </source>
</reference>
<gene>
    <name evidence="9" type="ORF">HannXRQ_Chr04g0096921</name>
    <name evidence="10" type="ORF">HannXRQ_Chr04g0096991</name>
    <name evidence="11" type="ORF">HannXRQ_Chr04g0100811</name>
    <name evidence="12" type="ORF">HannXRQ_Chr04g0101121</name>
    <name evidence="6" type="ORF">HanXRQr2_Chr04g0141981</name>
    <name evidence="7" type="ORF">HanXRQr2_Chr04g0142091</name>
    <name evidence="8" type="ORF">HanXRQr2_Chr04g0147971</name>
</gene>
<dbReference type="SMART" id="SM00848">
    <property type="entry name" value="Inhibitor_I29"/>
    <property type="match status" value="1"/>
</dbReference>
<feature type="signal peptide" evidence="3">
    <location>
        <begin position="1"/>
        <end position="22"/>
    </location>
</feature>
<dbReference type="EMBL" id="CM007893">
    <property type="protein sequence ID" value="OTG27158.1"/>
    <property type="molecule type" value="Genomic_DNA"/>
</dbReference>
<keyword evidence="3" id="KW-0732">Signal</keyword>
<dbReference type="InterPro" id="IPR013201">
    <property type="entry name" value="Prot_inhib_I29"/>
</dbReference>
<dbReference type="Pfam" id="PF00112">
    <property type="entry name" value="Peptidase_C1"/>
    <property type="match status" value="1"/>
</dbReference>
<dbReference type="PROSITE" id="PS00640">
    <property type="entry name" value="THIOL_PROTEASE_ASN"/>
    <property type="match status" value="1"/>
</dbReference>
<evidence type="ECO:0000259" key="5">
    <source>
        <dbReference type="SMART" id="SM00848"/>
    </source>
</evidence>
<keyword evidence="6" id="KW-0378">Hydrolase</keyword>
<dbReference type="OrthoDB" id="1689341at2759"/>
<dbReference type="AlphaFoldDB" id="A0A251UUZ4"/>
<dbReference type="EMBL" id="CM007893">
    <property type="protein sequence ID" value="OTG27151.1"/>
    <property type="molecule type" value="Genomic_DNA"/>
</dbReference>
<dbReference type="GO" id="GO:0005764">
    <property type="term" value="C:lysosome"/>
    <property type="evidence" value="ECO:0000318"/>
    <property type="project" value="GO_Central"/>
</dbReference>
<evidence type="ECO:0000256" key="3">
    <source>
        <dbReference type="SAM" id="SignalP"/>
    </source>
</evidence>
<dbReference type="InterPro" id="IPR000668">
    <property type="entry name" value="Peptidase_C1A_C"/>
</dbReference>
<dbReference type="GO" id="GO:0004197">
    <property type="term" value="F:cysteine-type endopeptidase activity"/>
    <property type="evidence" value="ECO:0000318"/>
    <property type="project" value="GO_Central"/>
</dbReference>
<dbReference type="InterPro" id="IPR025660">
    <property type="entry name" value="Pept_his_AS"/>
</dbReference>
<protein>
    <submittedName>
        <fullName evidence="6">Actinidain</fullName>
        <ecNumber evidence="6">3.4.22.14</ecNumber>
    </submittedName>
    <submittedName>
        <fullName evidence="10">Putative peptidase C1A</fullName>
    </submittedName>
</protein>